<dbReference type="Proteomes" id="UP001519291">
    <property type="component" value="Unassembled WGS sequence"/>
</dbReference>
<dbReference type="RefSeq" id="WP_245381330.1">
    <property type="nucleotide sequence ID" value="NZ_JAGIOH010000001.1"/>
</dbReference>
<comment type="caution">
    <text evidence="1">The sequence shown here is derived from an EMBL/GenBank/DDBJ whole genome shotgun (WGS) entry which is preliminary data.</text>
</comment>
<dbReference type="GeneID" id="91567152"/>
<protein>
    <submittedName>
        <fullName evidence="1">Tetratricopeptide (TPR) repeat protein</fullName>
    </submittedName>
</protein>
<dbReference type="EMBL" id="JAGIOH010000001">
    <property type="protein sequence ID" value="MBP2400793.1"/>
    <property type="molecule type" value="Genomic_DNA"/>
</dbReference>
<reference evidence="1 2" key="1">
    <citation type="submission" date="2021-03" db="EMBL/GenBank/DDBJ databases">
        <title>Sequencing the genomes of 1000 actinobacteria strains.</title>
        <authorList>
            <person name="Klenk H.-P."/>
        </authorList>
    </citation>
    <scope>NUCLEOTIDE SEQUENCE [LARGE SCALE GENOMIC DNA]</scope>
    <source>
        <strain evidence="1 2">DSM 41480</strain>
    </source>
</reference>
<evidence type="ECO:0000313" key="2">
    <source>
        <dbReference type="Proteomes" id="UP001519291"/>
    </source>
</evidence>
<organism evidence="1 2">
    <name type="scientific">Streptomyces syringium</name>
    <dbReference type="NCBI Taxonomy" id="76729"/>
    <lineage>
        <taxon>Bacteria</taxon>
        <taxon>Bacillati</taxon>
        <taxon>Actinomycetota</taxon>
        <taxon>Actinomycetes</taxon>
        <taxon>Kitasatosporales</taxon>
        <taxon>Streptomycetaceae</taxon>
        <taxon>Streptomyces</taxon>
    </lineage>
</organism>
<name>A0ABS4XWA2_9ACTN</name>
<accession>A0ABS4XWA2</accession>
<sequence length="471" mass="50944">MNTPATPHKPTCARQIRVRGEAAGQPPQQIAPLIHEHCGVSKLRAQRLARGKTLVQAGTELRDLAQQGVQGPRVEGDQLGSWETDTRTPRLATVDLLCRYDECTAFELGLSASQPPGIIKPTAAPHLPAVLSPAAGHQTPASPGGHLTAPRDPLTEQIEAARRCLDRTLAMTSVSTGQLDLLDERILWLRRAYLYTPPAPMLHMLLRQLDEIRELAAERQPASVQVRLSEMTALLATLVADALMKLGHLASSRAWYDTAQNAADDSGHPDLRARVRAQRAMLPYYYGPLADAVALAREARLLARGRPTATGAFAAAEARALARQGDNAGAETAIHYARQMFEQSEAGPEDDAFAFPARRLLLYLSGAYTALGRSTQARQVQDEALPLYPARTGIDPALLRLEAAICLANDHSPTEACQLAVATYLQVPSAHRTPILEERARHVIAVLPPAIRNGRAAKELTEVLALPAGPR</sequence>
<keyword evidence="2" id="KW-1185">Reference proteome</keyword>
<proteinExistence type="predicted"/>
<gene>
    <name evidence="1" type="ORF">JO379_000262</name>
</gene>
<evidence type="ECO:0000313" key="1">
    <source>
        <dbReference type="EMBL" id="MBP2400793.1"/>
    </source>
</evidence>